<dbReference type="GeneID" id="37111741"/>
<comment type="caution">
    <text evidence="2">The sequence shown here is derived from an EMBL/GenBank/DDBJ whole genome shotgun (WGS) entry which is preliminary data.</text>
</comment>
<proteinExistence type="predicted"/>
<dbReference type="EMBL" id="MSFK01000002">
    <property type="protein sequence ID" value="PWY95785.1"/>
    <property type="molecule type" value="Genomic_DNA"/>
</dbReference>
<dbReference type="OrthoDB" id="2958217at2759"/>
<protein>
    <submittedName>
        <fullName evidence="2">HET-domain-containing protein</fullName>
    </submittedName>
</protein>
<dbReference type="Proteomes" id="UP000246702">
    <property type="component" value="Unassembled WGS sequence"/>
</dbReference>
<accession>A0A317XBS7</accession>
<gene>
    <name evidence="2" type="ORF">BO94DRAFT_507036</name>
</gene>
<evidence type="ECO:0000313" key="3">
    <source>
        <dbReference type="Proteomes" id="UP000246702"/>
    </source>
</evidence>
<feature type="domain" description="Heterokaryon incompatibility" evidence="1">
    <location>
        <begin position="126"/>
        <end position="272"/>
    </location>
</feature>
<dbReference type="InterPro" id="IPR010730">
    <property type="entry name" value="HET"/>
</dbReference>
<dbReference type="PANTHER" id="PTHR33112">
    <property type="entry name" value="DOMAIN PROTEIN, PUTATIVE-RELATED"/>
    <property type="match status" value="1"/>
</dbReference>
<organism evidence="2 3">
    <name type="scientific">Aspergillus sclerotioniger CBS 115572</name>
    <dbReference type="NCBI Taxonomy" id="1450535"/>
    <lineage>
        <taxon>Eukaryota</taxon>
        <taxon>Fungi</taxon>
        <taxon>Dikarya</taxon>
        <taxon>Ascomycota</taxon>
        <taxon>Pezizomycotina</taxon>
        <taxon>Eurotiomycetes</taxon>
        <taxon>Eurotiomycetidae</taxon>
        <taxon>Eurotiales</taxon>
        <taxon>Aspergillaceae</taxon>
        <taxon>Aspergillus</taxon>
        <taxon>Aspergillus subgen. Circumdati</taxon>
    </lineage>
</organism>
<dbReference type="PANTHER" id="PTHR33112:SF1">
    <property type="entry name" value="HETEROKARYON INCOMPATIBILITY DOMAIN-CONTAINING PROTEIN"/>
    <property type="match status" value="1"/>
</dbReference>
<name>A0A317XBS7_9EURO</name>
<sequence length="673" mass="76192">MEESVGMTVSGGNEVVRSCAFCSSIVDYRIGEYWRCQWTKSVDEEIRDFLFHQQCTDCADSPKASLYKALPPLRIDWPRVRTWLKGCDKEHGVKCNPGPLESVPPGFRLIDTQKGCLVGASPPCTYAALSYVWGATANSYVQATKSTIKALETEGYLFKKSLPATINDAICVCSHLHVRYLWVDRLCIVQDDGAVKDAQINAMGDIYRHSSVTLVDLDGSDMNHGLPGMTQVRDTAPMIYQTQGMCLRAMHTSYQNLVEQSTWGSRGWTYQEAMLSPKLLLFSNTGVFYECSGYVEALHEDRFVTGSSERPCFSGASSYIYSELVRKLTWRTLTFDSDILKAASGILHWRYGSEHYFGLPFREFTWGMLWRVISFDEEPVARIQEADSMFPSWSWSSVKGIIGTIDAVRGSLLLGAWGIPSTDHEASVRIIRPYSVGADFIRGWNNKTITKALGVILAWKGGCFPEHLPPMLNFNTTWRQYSDMITSKWASFDHFVEEALGVNTIHLHRIFSSSSVEHTRHPGALLANTQSVHVQVVGFPSSRQSRQVKFGTMSNESVVKIRTDTATAWDWLSDNHSRNPDACFDLLALSLCYSSFYKGYYSEPDTKQNFWYDSNEDVLRWRLDDPESYMVRFEVNVMVVETKEGVSRRIGIGEINLRKWISAPRESRNFVLV</sequence>
<dbReference type="Pfam" id="PF06985">
    <property type="entry name" value="HET"/>
    <property type="match status" value="1"/>
</dbReference>
<dbReference type="STRING" id="1450535.A0A317XBS7"/>
<evidence type="ECO:0000313" key="2">
    <source>
        <dbReference type="EMBL" id="PWY95785.1"/>
    </source>
</evidence>
<dbReference type="AlphaFoldDB" id="A0A317XBS7"/>
<reference evidence="2 3" key="1">
    <citation type="submission" date="2016-12" db="EMBL/GenBank/DDBJ databases">
        <title>The genomes of Aspergillus section Nigri reveals drivers in fungal speciation.</title>
        <authorList>
            <consortium name="DOE Joint Genome Institute"/>
            <person name="Vesth T.C."/>
            <person name="Nybo J."/>
            <person name="Theobald S."/>
            <person name="Brandl J."/>
            <person name="Frisvad J.C."/>
            <person name="Nielsen K.F."/>
            <person name="Lyhne E.K."/>
            <person name="Kogle M.E."/>
            <person name="Kuo A."/>
            <person name="Riley R."/>
            <person name="Clum A."/>
            <person name="Nolan M."/>
            <person name="Lipzen A."/>
            <person name="Salamov A."/>
            <person name="Henrissat B."/>
            <person name="Wiebenga A."/>
            <person name="De Vries R.P."/>
            <person name="Grigoriev I.V."/>
            <person name="Mortensen U.H."/>
            <person name="Andersen M.R."/>
            <person name="Baker S.E."/>
        </authorList>
    </citation>
    <scope>NUCLEOTIDE SEQUENCE [LARGE SCALE GENOMIC DNA]</scope>
    <source>
        <strain evidence="2 3">CBS 115572</strain>
    </source>
</reference>
<dbReference type="RefSeq" id="XP_025472546.1">
    <property type="nucleotide sequence ID" value="XM_025609598.1"/>
</dbReference>
<keyword evidence="3" id="KW-1185">Reference proteome</keyword>
<evidence type="ECO:0000259" key="1">
    <source>
        <dbReference type="Pfam" id="PF06985"/>
    </source>
</evidence>